<evidence type="ECO:0000313" key="2">
    <source>
        <dbReference type="Proteomes" id="UP000732527"/>
    </source>
</evidence>
<name>A0A921JPK1_LACJH</name>
<dbReference type="Proteomes" id="UP000732527">
    <property type="component" value="Unassembled WGS sequence"/>
</dbReference>
<reference evidence="1" key="1">
    <citation type="journal article" date="2021" name="PeerJ">
        <title>Extensive microbial diversity within the chicken gut microbiome revealed by metagenomics and culture.</title>
        <authorList>
            <person name="Gilroy R."/>
            <person name="Ravi A."/>
            <person name="Getino M."/>
            <person name="Pursley I."/>
            <person name="Horton D.L."/>
            <person name="Alikhan N.F."/>
            <person name="Baker D."/>
            <person name="Gharbi K."/>
            <person name="Hall N."/>
            <person name="Watson M."/>
            <person name="Adriaenssens E.M."/>
            <person name="Foster-Nyarko E."/>
            <person name="Jarju S."/>
            <person name="Secka A."/>
            <person name="Antonio M."/>
            <person name="Oren A."/>
            <person name="Chaudhuri R.R."/>
            <person name="La Ragione R."/>
            <person name="Hildebrand F."/>
            <person name="Pallen M.J."/>
        </authorList>
    </citation>
    <scope>NUCLEOTIDE SEQUENCE</scope>
    <source>
        <strain evidence="1">CHK192-2623</strain>
    </source>
</reference>
<comment type="caution">
    <text evidence="1">The sequence shown here is derived from an EMBL/GenBank/DDBJ whole genome shotgun (WGS) entry which is preliminary data.</text>
</comment>
<reference evidence="1" key="2">
    <citation type="submission" date="2021-09" db="EMBL/GenBank/DDBJ databases">
        <authorList>
            <person name="Gilroy R."/>
        </authorList>
    </citation>
    <scope>NUCLEOTIDE SEQUENCE</scope>
    <source>
        <strain evidence="1">CHK192-2623</strain>
    </source>
</reference>
<proteinExistence type="predicted"/>
<sequence>MSIFSFTKVTTSENFSLIIQTQLIPFVKQMELTKGNEAQNGNKKIKIICLYYNQAYPQMSTIPFTHTFFCEKYQSNRLVECFINSRYKGVPPRFASPPKLFKKSFIKNFYRLALAKKSNPPGSTSLQERIAIHSIKVVLKVFLMSAEDPLRDFSSQRKIFNLHLDFTTG</sequence>
<dbReference type="EMBL" id="DYYQ01000075">
    <property type="protein sequence ID" value="HJE50360.1"/>
    <property type="molecule type" value="Genomic_DNA"/>
</dbReference>
<gene>
    <name evidence="1" type="ORF">K8V69_09435</name>
</gene>
<protein>
    <submittedName>
        <fullName evidence="1">Uncharacterized protein</fullName>
    </submittedName>
</protein>
<organism evidence="1 2">
    <name type="scientific">Lactobacillus johnsonii</name>
    <dbReference type="NCBI Taxonomy" id="33959"/>
    <lineage>
        <taxon>Bacteria</taxon>
        <taxon>Bacillati</taxon>
        <taxon>Bacillota</taxon>
        <taxon>Bacilli</taxon>
        <taxon>Lactobacillales</taxon>
        <taxon>Lactobacillaceae</taxon>
        <taxon>Lactobacillus</taxon>
    </lineage>
</organism>
<accession>A0A921JPK1</accession>
<evidence type="ECO:0000313" key="1">
    <source>
        <dbReference type="EMBL" id="HJE50360.1"/>
    </source>
</evidence>
<dbReference type="AlphaFoldDB" id="A0A921JPK1"/>